<reference evidence="1" key="1">
    <citation type="submission" date="2013-05" db="EMBL/GenBank/DDBJ databases">
        <authorList>
            <person name="Harkins D.M."/>
            <person name="Durkin A.S."/>
            <person name="Brinkac L.M."/>
            <person name="Haft D.H."/>
            <person name="Selengut J.D."/>
            <person name="Sanka R."/>
            <person name="DePew J."/>
            <person name="Purushe J."/>
            <person name="Hartskeerl R.A."/>
            <person name="Ahmed A."/>
            <person name="van der Linden H."/>
            <person name="Goris M.G.A."/>
            <person name="Vinetz J.M."/>
            <person name="Sutton G.G."/>
            <person name="Nierman W.C."/>
            <person name="Fouts D.E."/>
        </authorList>
    </citation>
    <scope>NUCLEOTIDE SEQUENCE [LARGE SCALE GENOMIC DNA]</scope>
    <source>
        <strain evidence="1">5399</strain>
    </source>
</reference>
<dbReference type="EMBL" id="AHMO02000008">
    <property type="protein sequence ID" value="EQA44464.1"/>
    <property type="molecule type" value="Genomic_DNA"/>
</dbReference>
<protein>
    <submittedName>
        <fullName evidence="1">Transport protein particle (TRAPP) component domain protein</fullName>
    </submittedName>
</protein>
<comment type="caution">
    <text evidence="1">The sequence shown here is derived from an EMBL/GenBank/DDBJ whole genome shotgun (WGS) entry which is preliminary data.</text>
</comment>
<dbReference type="Proteomes" id="UP000015454">
    <property type="component" value="Unassembled WGS sequence"/>
</dbReference>
<dbReference type="AlphaFoldDB" id="T0GCA6"/>
<sequence>MACQAFWKKVFERQIEDGKTIHSDSEYIVFETKSHWKDYAVDSDR</sequence>
<evidence type="ECO:0000313" key="1">
    <source>
        <dbReference type="EMBL" id="EQA44464.1"/>
    </source>
</evidence>
<evidence type="ECO:0000313" key="2">
    <source>
        <dbReference type="Proteomes" id="UP000015454"/>
    </source>
</evidence>
<name>T0GCA6_9LEPT</name>
<accession>T0GCA6</accession>
<keyword evidence="2" id="KW-1185">Reference proteome</keyword>
<gene>
    <name evidence="1" type="ORF">LEP1GSC050_2722</name>
</gene>
<proteinExistence type="predicted"/>
<organism evidence="1 2">
    <name type="scientific">Leptospira broomii serovar Hurstbridge str. 5399</name>
    <dbReference type="NCBI Taxonomy" id="1049789"/>
    <lineage>
        <taxon>Bacteria</taxon>
        <taxon>Pseudomonadati</taxon>
        <taxon>Spirochaetota</taxon>
        <taxon>Spirochaetia</taxon>
        <taxon>Leptospirales</taxon>
        <taxon>Leptospiraceae</taxon>
        <taxon>Leptospira</taxon>
    </lineage>
</organism>